<dbReference type="STRING" id="2018661.A0A2A2LLD7"/>
<comment type="subcellular location">
    <subcellularLocation>
        <location evidence="1 5 6">Nucleus</location>
    </subcellularLocation>
</comment>
<dbReference type="OrthoDB" id="6159439at2759"/>
<gene>
    <name evidence="9" type="ORF">WR25_12698</name>
</gene>
<organism evidence="9 10">
    <name type="scientific">Diploscapter pachys</name>
    <dbReference type="NCBI Taxonomy" id="2018661"/>
    <lineage>
        <taxon>Eukaryota</taxon>
        <taxon>Metazoa</taxon>
        <taxon>Ecdysozoa</taxon>
        <taxon>Nematoda</taxon>
        <taxon>Chromadorea</taxon>
        <taxon>Rhabditida</taxon>
        <taxon>Rhabditina</taxon>
        <taxon>Rhabditomorpha</taxon>
        <taxon>Rhabditoidea</taxon>
        <taxon>Rhabditidae</taxon>
        <taxon>Diploscapter</taxon>
    </lineage>
</organism>
<keyword evidence="2 5" id="KW-0238">DNA-binding</keyword>
<feature type="domain" description="Homeobox" evidence="8">
    <location>
        <begin position="138"/>
        <end position="188"/>
    </location>
</feature>
<dbReference type="Gene3D" id="1.10.10.60">
    <property type="entry name" value="Homeodomain-like"/>
    <property type="match status" value="1"/>
</dbReference>
<dbReference type="CDD" id="cd00086">
    <property type="entry name" value="homeodomain"/>
    <property type="match status" value="1"/>
</dbReference>
<evidence type="ECO:0000313" key="9">
    <source>
        <dbReference type="EMBL" id="PAV87026.1"/>
    </source>
</evidence>
<evidence type="ECO:0000256" key="3">
    <source>
        <dbReference type="ARBA" id="ARBA00023155"/>
    </source>
</evidence>
<keyword evidence="4 5" id="KW-0539">Nucleus</keyword>
<dbReference type="InterPro" id="IPR051000">
    <property type="entry name" value="Homeobox_DNA-bind_prot"/>
</dbReference>
<keyword evidence="3 5" id="KW-0371">Homeobox</keyword>
<name>A0A2A2LLD7_9BILA</name>
<feature type="region of interest" description="Disordered" evidence="7">
    <location>
        <begin position="14"/>
        <end position="60"/>
    </location>
</feature>
<dbReference type="GO" id="GO:0006357">
    <property type="term" value="P:regulation of transcription by RNA polymerase II"/>
    <property type="evidence" value="ECO:0007669"/>
    <property type="project" value="TreeGrafter"/>
</dbReference>
<accession>A0A2A2LLD7</accession>
<dbReference type="InterPro" id="IPR001356">
    <property type="entry name" value="HD"/>
</dbReference>
<dbReference type="InterPro" id="IPR009057">
    <property type="entry name" value="Homeodomain-like_sf"/>
</dbReference>
<evidence type="ECO:0000256" key="1">
    <source>
        <dbReference type="ARBA" id="ARBA00004123"/>
    </source>
</evidence>
<dbReference type="GO" id="GO:0005634">
    <property type="term" value="C:nucleus"/>
    <property type="evidence" value="ECO:0007669"/>
    <property type="project" value="UniProtKB-SubCell"/>
</dbReference>
<comment type="caution">
    <text evidence="9">The sequence shown here is derived from an EMBL/GenBank/DDBJ whole genome shotgun (WGS) entry which is preliminary data.</text>
</comment>
<evidence type="ECO:0000259" key="8">
    <source>
        <dbReference type="PROSITE" id="PS50071"/>
    </source>
</evidence>
<dbReference type="AlphaFoldDB" id="A0A2A2LLD7"/>
<dbReference type="GO" id="GO:0030154">
    <property type="term" value="P:cell differentiation"/>
    <property type="evidence" value="ECO:0007669"/>
    <property type="project" value="TreeGrafter"/>
</dbReference>
<dbReference type="Proteomes" id="UP000218231">
    <property type="component" value="Unassembled WGS sequence"/>
</dbReference>
<dbReference type="SUPFAM" id="SSF46689">
    <property type="entry name" value="Homeodomain-like"/>
    <property type="match status" value="1"/>
</dbReference>
<feature type="region of interest" description="Disordered" evidence="7">
    <location>
        <begin position="94"/>
        <end position="114"/>
    </location>
</feature>
<sequence>MDAKFSIDCLLQASCANPDQQNDESDLKKNDAEANSESSNYSPNSSIQDGSKPTTPAMVGQNPAAQFLNSLNYQLLSQQLAAQMAQAAAATVGQQQQSGGAGPSTLPPGTLPNAPELMQGLWDLRMSWLYPYMQKSSQKRKGGQIRFTNEQTDALENKFDSHKYLSPQERKKLAKSLSLSERQVRLNFTKSTISHIYALSFDAI</sequence>
<keyword evidence="10" id="KW-1185">Reference proteome</keyword>
<evidence type="ECO:0000256" key="5">
    <source>
        <dbReference type="PROSITE-ProRule" id="PRU00108"/>
    </source>
</evidence>
<evidence type="ECO:0000256" key="4">
    <source>
        <dbReference type="ARBA" id="ARBA00023242"/>
    </source>
</evidence>
<evidence type="ECO:0000256" key="6">
    <source>
        <dbReference type="RuleBase" id="RU000682"/>
    </source>
</evidence>
<dbReference type="SMART" id="SM00389">
    <property type="entry name" value="HOX"/>
    <property type="match status" value="1"/>
</dbReference>
<proteinExistence type="predicted"/>
<dbReference type="PANTHER" id="PTHR24324:SF5">
    <property type="entry name" value="HEMATOPOIETICALLY-EXPRESSED HOMEOBOX PROTEIN HHEX"/>
    <property type="match status" value="1"/>
</dbReference>
<evidence type="ECO:0000256" key="2">
    <source>
        <dbReference type="ARBA" id="ARBA00023125"/>
    </source>
</evidence>
<reference evidence="9 10" key="1">
    <citation type="journal article" date="2017" name="Curr. Biol.">
        <title>Genome architecture and evolution of a unichromosomal asexual nematode.</title>
        <authorList>
            <person name="Fradin H."/>
            <person name="Zegar C."/>
            <person name="Gutwein M."/>
            <person name="Lucas J."/>
            <person name="Kovtun M."/>
            <person name="Corcoran D."/>
            <person name="Baugh L.R."/>
            <person name="Kiontke K."/>
            <person name="Gunsalus K."/>
            <person name="Fitch D.H."/>
            <person name="Piano F."/>
        </authorList>
    </citation>
    <scope>NUCLEOTIDE SEQUENCE [LARGE SCALE GENOMIC DNA]</scope>
    <source>
        <strain evidence="9">PF1309</strain>
    </source>
</reference>
<evidence type="ECO:0000256" key="7">
    <source>
        <dbReference type="SAM" id="MobiDB-lite"/>
    </source>
</evidence>
<evidence type="ECO:0000313" key="10">
    <source>
        <dbReference type="Proteomes" id="UP000218231"/>
    </source>
</evidence>
<dbReference type="Pfam" id="PF00046">
    <property type="entry name" value="Homeodomain"/>
    <property type="match status" value="1"/>
</dbReference>
<feature type="DNA-binding region" description="Homeobox" evidence="5">
    <location>
        <begin position="140"/>
        <end position="189"/>
    </location>
</feature>
<dbReference type="PANTHER" id="PTHR24324">
    <property type="entry name" value="HOMEOBOX PROTEIN HHEX"/>
    <property type="match status" value="1"/>
</dbReference>
<dbReference type="GO" id="GO:0000978">
    <property type="term" value="F:RNA polymerase II cis-regulatory region sequence-specific DNA binding"/>
    <property type="evidence" value="ECO:0007669"/>
    <property type="project" value="TreeGrafter"/>
</dbReference>
<protein>
    <recommendedName>
        <fullName evidence="8">Homeobox domain-containing protein</fullName>
    </recommendedName>
</protein>
<feature type="compositionally biased region" description="Low complexity" evidence="7">
    <location>
        <begin position="35"/>
        <end position="46"/>
    </location>
</feature>
<dbReference type="PROSITE" id="PS50071">
    <property type="entry name" value="HOMEOBOX_2"/>
    <property type="match status" value="1"/>
</dbReference>
<dbReference type="EMBL" id="LIAE01006609">
    <property type="protein sequence ID" value="PAV87026.1"/>
    <property type="molecule type" value="Genomic_DNA"/>
</dbReference>